<dbReference type="AlphaFoldDB" id="A0A0A9GXQ2"/>
<proteinExistence type="predicted"/>
<reference evidence="1" key="2">
    <citation type="journal article" date="2015" name="Data Brief">
        <title>Shoot transcriptome of the giant reed, Arundo donax.</title>
        <authorList>
            <person name="Barrero R.A."/>
            <person name="Guerrero F.D."/>
            <person name="Moolhuijzen P."/>
            <person name="Goolsby J.A."/>
            <person name="Tidwell J."/>
            <person name="Bellgard S.E."/>
            <person name="Bellgard M.I."/>
        </authorList>
    </citation>
    <scope>NUCLEOTIDE SEQUENCE</scope>
    <source>
        <tissue evidence="1">Shoot tissue taken approximately 20 cm above the soil surface</tissue>
    </source>
</reference>
<name>A0A0A9GXQ2_ARUDO</name>
<reference evidence="1" key="1">
    <citation type="submission" date="2014-09" db="EMBL/GenBank/DDBJ databases">
        <authorList>
            <person name="Magalhaes I.L.F."/>
            <person name="Oliveira U."/>
            <person name="Santos F.R."/>
            <person name="Vidigal T.H.D.A."/>
            <person name="Brescovit A.D."/>
            <person name="Santos A.J."/>
        </authorList>
    </citation>
    <scope>NUCLEOTIDE SEQUENCE</scope>
    <source>
        <tissue evidence="1">Shoot tissue taken approximately 20 cm above the soil surface</tissue>
    </source>
</reference>
<dbReference type="EMBL" id="GBRH01168131">
    <property type="protein sequence ID" value="JAE29765.1"/>
    <property type="molecule type" value="Transcribed_RNA"/>
</dbReference>
<evidence type="ECO:0000313" key="1">
    <source>
        <dbReference type="EMBL" id="JAE29765.1"/>
    </source>
</evidence>
<organism evidence="1">
    <name type="scientific">Arundo donax</name>
    <name type="common">Giant reed</name>
    <name type="synonym">Donax arundinaceus</name>
    <dbReference type="NCBI Taxonomy" id="35708"/>
    <lineage>
        <taxon>Eukaryota</taxon>
        <taxon>Viridiplantae</taxon>
        <taxon>Streptophyta</taxon>
        <taxon>Embryophyta</taxon>
        <taxon>Tracheophyta</taxon>
        <taxon>Spermatophyta</taxon>
        <taxon>Magnoliopsida</taxon>
        <taxon>Liliopsida</taxon>
        <taxon>Poales</taxon>
        <taxon>Poaceae</taxon>
        <taxon>PACMAD clade</taxon>
        <taxon>Arundinoideae</taxon>
        <taxon>Arundineae</taxon>
        <taxon>Arundo</taxon>
    </lineage>
</organism>
<sequence>MIMIATIGFTILDIICNSCSVLSELTAISLCFCLSCAPMTAYFRCQNDTSLDDLCELCWVL</sequence>
<accession>A0A0A9GXQ2</accession>
<protein>
    <submittedName>
        <fullName evidence="1">Uncharacterized protein</fullName>
    </submittedName>
</protein>